<feature type="region of interest" description="Disordered" evidence="1">
    <location>
        <begin position="113"/>
        <end position="172"/>
    </location>
</feature>
<dbReference type="Proteomes" id="UP000800094">
    <property type="component" value="Unassembled WGS sequence"/>
</dbReference>
<gene>
    <name evidence="2" type="ORF">BU26DRAFT_163920</name>
</gene>
<organism evidence="2 3">
    <name type="scientific">Trematosphaeria pertusa</name>
    <dbReference type="NCBI Taxonomy" id="390896"/>
    <lineage>
        <taxon>Eukaryota</taxon>
        <taxon>Fungi</taxon>
        <taxon>Dikarya</taxon>
        <taxon>Ascomycota</taxon>
        <taxon>Pezizomycotina</taxon>
        <taxon>Dothideomycetes</taxon>
        <taxon>Pleosporomycetidae</taxon>
        <taxon>Pleosporales</taxon>
        <taxon>Massarineae</taxon>
        <taxon>Trematosphaeriaceae</taxon>
        <taxon>Trematosphaeria</taxon>
    </lineage>
</organism>
<proteinExistence type="predicted"/>
<evidence type="ECO:0000256" key="1">
    <source>
        <dbReference type="SAM" id="MobiDB-lite"/>
    </source>
</evidence>
<dbReference type="EMBL" id="ML987209">
    <property type="protein sequence ID" value="KAF2242024.1"/>
    <property type="molecule type" value="Genomic_DNA"/>
</dbReference>
<name>A0A6A6HV12_9PLEO</name>
<dbReference type="RefSeq" id="XP_033677028.1">
    <property type="nucleotide sequence ID" value="XM_033820178.1"/>
</dbReference>
<evidence type="ECO:0000313" key="2">
    <source>
        <dbReference type="EMBL" id="KAF2242024.1"/>
    </source>
</evidence>
<keyword evidence="3" id="KW-1185">Reference proteome</keyword>
<protein>
    <submittedName>
        <fullName evidence="2">Uncharacterized protein</fullName>
    </submittedName>
</protein>
<feature type="compositionally biased region" description="Polar residues" evidence="1">
    <location>
        <begin position="152"/>
        <end position="172"/>
    </location>
</feature>
<sequence length="172" mass="18053">MTSKAKFFSWSKGRHSTSEPYHRTGGLLPIDTSVGDAGRETLSAIEAKSSPSSGRRRPPNLTIIPPDYNKNHLSCLTPASAHHNAALVHSASNLLAVVNDMLRSPALSATVCPRSSASIHKPLPSRPRSVSLPSTPDLPAELPGSILLENQGFPSSQPVAGSATRSTMSVAA</sequence>
<reference evidence="2" key="1">
    <citation type="journal article" date="2020" name="Stud. Mycol.">
        <title>101 Dothideomycetes genomes: a test case for predicting lifestyles and emergence of pathogens.</title>
        <authorList>
            <person name="Haridas S."/>
            <person name="Albert R."/>
            <person name="Binder M."/>
            <person name="Bloem J."/>
            <person name="Labutti K."/>
            <person name="Salamov A."/>
            <person name="Andreopoulos B."/>
            <person name="Baker S."/>
            <person name="Barry K."/>
            <person name="Bills G."/>
            <person name="Bluhm B."/>
            <person name="Cannon C."/>
            <person name="Castanera R."/>
            <person name="Culley D."/>
            <person name="Daum C."/>
            <person name="Ezra D."/>
            <person name="Gonzalez J."/>
            <person name="Henrissat B."/>
            <person name="Kuo A."/>
            <person name="Liang C."/>
            <person name="Lipzen A."/>
            <person name="Lutzoni F."/>
            <person name="Magnuson J."/>
            <person name="Mondo S."/>
            <person name="Nolan M."/>
            <person name="Ohm R."/>
            <person name="Pangilinan J."/>
            <person name="Park H.-J."/>
            <person name="Ramirez L."/>
            <person name="Alfaro M."/>
            <person name="Sun H."/>
            <person name="Tritt A."/>
            <person name="Yoshinaga Y."/>
            <person name="Zwiers L.-H."/>
            <person name="Turgeon B."/>
            <person name="Goodwin S."/>
            <person name="Spatafora J."/>
            <person name="Crous P."/>
            <person name="Grigoriev I."/>
        </authorList>
    </citation>
    <scope>NUCLEOTIDE SEQUENCE</scope>
    <source>
        <strain evidence="2">CBS 122368</strain>
    </source>
</reference>
<evidence type="ECO:0000313" key="3">
    <source>
        <dbReference type="Proteomes" id="UP000800094"/>
    </source>
</evidence>
<dbReference type="AlphaFoldDB" id="A0A6A6HV12"/>
<accession>A0A6A6HV12</accession>
<dbReference type="GeneID" id="54573508"/>
<dbReference type="OrthoDB" id="5431474at2759"/>